<dbReference type="AlphaFoldDB" id="A0A1S6HUQ1"/>
<dbReference type="InterPro" id="IPR005119">
    <property type="entry name" value="LysR_subst-bd"/>
</dbReference>
<dbReference type="GO" id="GO:0043565">
    <property type="term" value="F:sequence-specific DNA binding"/>
    <property type="evidence" value="ECO:0007669"/>
    <property type="project" value="TreeGrafter"/>
</dbReference>
<dbReference type="STRING" id="225848.Sps_04033"/>
<evidence type="ECO:0000313" key="6">
    <source>
        <dbReference type="EMBL" id="AQS39148.1"/>
    </source>
</evidence>
<protein>
    <submittedName>
        <fullName evidence="6">Transcriptional regulator</fullName>
    </submittedName>
</protein>
<dbReference type="Pfam" id="PF00126">
    <property type="entry name" value="HTH_1"/>
    <property type="match status" value="1"/>
</dbReference>
<dbReference type="SUPFAM" id="SSF53850">
    <property type="entry name" value="Periplasmic binding protein-like II"/>
    <property type="match status" value="1"/>
</dbReference>
<dbReference type="Proteomes" id="UP000189545">
    <property type="component" value="Chromosome"/>
</dbReference>
<feature type="domain" description="HTH lysR-type" evidence="5">
    <location>
        <begin position="1"/>
        <end position="58"/>
    </location>
</feature>
<proteinExistence type="inferred from homology"/>
<dbReference type="GO" id="GO:0003700">
    <property type="term" value="F:DNA-binding transcription factor activity"/>
    <property type="evidence" value="ECO:0007669"/>
    <property type="project" value="InterPro"/>
</dbReference>
<reference evidence="6 7" key="1">
    <citation type="submission" date="2016-03" db="EMBL/GenBank/DDBJ databases">
        <title>Complete genome sequence of Shewanella psychrophila WP2, a deep sea bacterium isolated from west Pacific sediment.</title>
        <authorList>
            <person name="Xu G."/>
            <person name="Jian H."/>
        </authorList>
    </citation>
    <scope>NUCLEOTIDE SEQUENCE [LARGE SCALE GENOMIC DNA]</scope>
    <source>
        <strain evidence="6 7">WP2</strain>
    </source>
</reference>
<dbReference type="InterPro" id="IPR036390">
    <property type="entry name" value="WH_DNA-bd_sf"/>
</dbReference>
<dbReference type="FunFam" id="1.10.10.10:FF:000001">
    <property type="entry name" value="LysR family transcriptional regulator"/>
    <property type="match status" value="1"/>
</dbReference>
<dbReference type="PANTHER" id="PTHR30537">
    <property type="entry name" value="HTH-TYPE TRANSCRIPTIONAL REGULATOR"/>
    <property type="match status" value="1"/>
</dbReference>
<evidence type="ECO:0000256" key="4">
    <source>
        <dbReference type="ARBA" id="ARBA00023163"/>
    </source>
</evidence>
<organism evidence="6 7">
    <name type="scientific">Shewanella psychrophila</name>
    <dbReference type="NCBI Taxonomy" id="225848"/>
    <lineage>
        <taxon>Bacteria</taxon>
        <taxon>Pseudomonadati</taxon>
        <taxon>Pseudomonadota</taxon>
        <taxon>Gammaproteobacteria</taxon>
        <taxon>Alteromonadales</taxon>
        <taxon>Shewanellaceae</taxon>
        <taxon>Shewanella</taxon>
    </lineage>
</organism>
<dbReference type="InterPro" id="IPR000847">
    <property type="entry name" value="LysR_HTH_N"/>
</dbReference>
<dbReference type="RefSeq" id="WP_169915855.1">
    <property type="nucleotide sequence ID" value="NZ_CP014782.1"/>
</dbReference>
<dbReference type="Pfam" id="PF03466">
    <property type="entry name" value="LysR_substrate"/>
    <property type="match status" value="1"/>
</dbReference>
<dbReference type="EMBL" id="CP014782">
    <property type="protein sequence ID" value="AQS39148.1"/>
    <property type="molecule type" value="Genomic_DNA"/>
</dbReference>
<evidence type="ECO:0000259" key="5">
    <source>
        <dbReference type="PROSITE" id="PS50931"/>
    </source>
</evidence>
<name>A0A1S6HUQ1_9GAMM</name>
<dbReference type="Gene3D" id="1.10.10.10">
    <property type="entry name" value="Winged helix-like DNA-binding domain superfamily/Winged helix DNA-binding domain"/>
    <property type="match status" value="1"/>
</dbReference>
<keyword evidence="3" id="KW-0238">DNA-binding</keyword>
<keyword evidence="7" id="KW-1185">Reference proteome</keyword>
<dbReference type="InterPro" id="IPR036388">
    <property type="entry name" value="WH-like_DNA-bd_sf"/>
</dbReference>
<evidence type="ECO:0000256" key="1">
    <source>
        <dbReference type="ARBA" id="ARBA00009437"/>
    </source>
</evidence>
<comment type="similarity">
    <text evidence="1">Belongs to the LysR transcriptional regulatory family.</text>
</comment>
<dbReference type="InterPro" id="IPR058163">
    <property type="entry name" value="LysR-type_TF_proteobact-type"/>
</dbReference>
<keyword evidence="2" id="KW-0805">Transcription regulation</keyword>
<keyword evidence="4" id="KW-0804">Transcription</keyword>
<evidence type="ECO:0000256" key="3">
    <source>
        <dbReference type="ARBA" id="ARBA00023125"/>
    </source>
</evidence>
<dbReference type="SUPFAM" id="SSF46785">
    <property type="entry name" value="Winged helix' DNA-binding domain"/>
    <property type="match status" value="1"/>
</dbReference>
<dbReference type="PANTHER" id="PTHR30537:SF68">
    <property type="entry name" value="TRANSCRIPTIONAL REGULATOR-RELATED"/>
    <property type="match status" value="1"/>
</dbReference>
<dbReference type="PROSITE" id="PS50931">
    <property type="entry name" value="HTH_LYSR"/>
    <property type="match status" value="1"/>
</dbReference>
<accession>A0A1S6HUQ1</accession>
<evidence type="ECO:0000256" key="2">
    <source>
        <dbReference type="ARBA" id="ARBA00023015"/>
    </source>
</evidence>
<dbReference type="Gene3D" id="3.40.190.290">
    <property type="match status" value="1"/>
</dbReference>
<sequence length="309" mass="34814">MKTEDIKLFQQVVESGSLIKTSDTLDLAKSNISRRIKALELEIGAKLFTREPKSMRLTEQGQVFYQKSKSLLAELEQTLIDLAEPTKEVSGELRVQMVANAHSLLLANTVYQFMAKYPKVKAELITTNEELNLSQQHIDIGFSFGEELEDSSLIARRIKTAKIKLYAAPSFFEEGQVPKQLSQLDGHKYIQTRLPNGKIFKHSLEPDFDPKKLDTVLVTNDVQVLIDACVSGLGIAALPVHLGELLVSHNKLIPLCEEIVVYQLHSWIMYRSNQFMPLVVRRFIDFAVAELENSDMPSATLPAATRFLI</sequence>
<gene>
    <name evidence="6" type="ORF">Sps_04033</name>
</gene>
<evidence type="ECO:0000313" key="7">
    <source>
        <dbReference type="Proteomes" id="UP000189545"/>
    </source>
</evidence>
<dbReference type="GO" id="GO:0006351">
    <property type="term" value="P:DNA-templated transcription"/>
    <property type="evidence" value="ECO:0007669"/>
    <property type="project" value="TreeGrafter"/>
</dbReference>
<dbReference type="KEGG" id="spsw:Sps_04033"/>